<dbReference type="AlphaFoldDB" id="A0A9W2XDZ4"/>
<dbReference type="RefSeq" id="XP_055360128.1">
    <property type="nucleotide sequence ID" value="XM_055504153.1"/>
</dbReference>
<organism evidence="3 4">
    <name type="scientific">Betta splendens</name>
    <name type="common">Siamese fighting fish</name>
    <dbReference type="NCBI Taxonomy" id="158456"/>
    <lineage>
        <taxon>Eukaryota</taxon>
        <taxon>Metazoa</taxon>
        <taxon>Chordata</taxon>
        <taxon>Craniata</taxon>
        <taxon>Vertebrata</taxon>
        <taxon>Euteleostomi</taxon>
        <taxon>Actinopterygii</taxon>
        <taxon>Neopterygii</taxon>
        <taxon>Teleostei</taxon>
        <taxon>Neoteleostei</taxon>
        <taxon>Acanthomorphata</taxon>
        <taxon>Anabantaria</taxon>
        <taxon>Anabantiformes</taxon>
        <taxon>Anabantoidei</taxon>
        <taxon>Osphronemidae</taxon>
        <taxon>Betta</taxon>
    </lineage>
</organism>
<dbReference type="GeneID" id="129603358"/>
<evidence type="ECO:0000256" key="1">
    <source>
        <dbReference type="SAM" id="Coils"/>
    </source>
</evidence>
<evidence type="ECO:0000256" key="2">
    <source>
        <dbReference type="SAM" id="MobiDB-lite"/>
    </source>
</evidence>
<sequence>MGKKETAPNKRSRPSDSPESPGASSADKNITDILESIKKKISSFDARLALVELLHKEFMALRDSLEFSQQQVISLATENEALKGTVQSLTEDVAQLAAENKKIKEGIIDLQARSMRDNLVFSGIPEQAEENTETTIKNFIKQQMKIPAEVVDKMAFHRSHRLGGRRPDGQRPRPIVAKFHDFKQKELVKSRGRQLKGTDYSVNDQFPKEILDRRRRLFPIRKRFMAEGCRAVISVDKLYVNGELYRDREATPWLY</sequence>
<evidence type="ECO:0000313" key="4">
    <source>
        <dbReference type="RefSeq" id="XP_055360128.1"/>
    </source>
</evidence>
<name>A0A9W2XDZ4_BETSP</name>
<protein>
    <submittedName>
        <fullName evidence="4">Uncharacterized protein LOC129603358 isoform X2</fullName>
    </submittedName>
</protein>
<keyword evidence="3" id="KW-1185">Reference proteome</keyword>
<feature type="compositionally biased region" description="Basic and acidic residues" evidence="2">
    <location>
        <begin position="1"/>
        <end position="16"/>
    </location>
</feature>
<dbReference type="InterPro" id="IPR004244">
    <property type="entry name" value="Transposase_22"/>
</dbReference>
<keyword evidence="1" id="KW-0175">Coiled coil</keyword>
<reference evidence="4" key="1">
    <citation type="submission" date="2025-08" db="UniProtKB">
        <authorList>
            <consortium name="RefSeq"/>
        </authorList>
    </citation>
    <scope>IDENTIFICATION</scope>
</reference>
<proteinExistence type="predicted"/>
<dbReference type="Gene3D" id="1.20.5.170">
    <property type="match status" value="1"/>
</dbReference>
<dbReference type="Proteomes" id="UP000515150">
    <property type="component" value="Chromosome 19"/>
</dbReference>
<gene>
    <name evidence="4" type="primary">LOC129603358</name>
</gene>
<accession>A0A9W2XDZ4</accession>
<feature type="region of interest" description="Disordered" evidence="2">
    <location>
        <begin position="1"/>
        <end position="28"/>
    </location>
</feature>
<dbReference type="Gene3D" id="3.30.70.1820">
    <property type="entry name" value="L1 transposable element, RRM domain"/>
    <property type="match status" value="1"/>
</dbReference>
<evidence type="ECO:0000313" key="3">
    <source>
        <dbReference type="Proteomes" id="UP000515150"/>
    </source>
</evidence>
<feature type="coiled-coil region" evidence="1">
    <location>
        <begin position="79"/>
        <end position="113"/>
    </location>
</feature>
<feature type="compositionally biased region" description="Polar residues" evidence="2">
    <location>
        <begin position="17"/>
        <end position="28"/>
    </location>
</feature>
<dbReference type="PANTHER" id="PTHR11505">
    <property type="entry name" value="L1 TRANSPOSABLE ELEMENT-RELATED"/>
    <property type="match status" value="1"/>
</dbReference>